<evidence type="ECO:0000256" key="1">
    <source>
        <dbReference type="SAM" id="MobiDB-lite"/>
    </source>
</evidence>
<protein>
    <recommendedName>
        <fullName evidence="4">SAP domain containing protein</fullName>
    </recommendedName>
</protein>
<feature type="compositionally biased region" description="Basic residues" evidence="1">
    <location>
        <begin position="352"/>
        <end position="362"/>
    </location>
</feature>
<dbReference type="KEGG" id="acan:ACA1_143590"/>
<sequence length="431" mass="47844">MEETSALHTTLGLLPPAVVIDSLRYVSARPLPKTTPQDHIRRLIKESREIGAEQFVARLKYVLPWKPTQAALLSDLVDVEEDEDDVADRLEKELKKDLTSSDPSATFKQVNGKVVKACATELMLDPSQDLEELKALLVDEIILTGMETLFTMYVDAASPNSIPLVAWLIPLLATRLPRSVLDQYCAHWKLERTGGKAGLVARLLAHLFDLDLDDQVEAAAAESDEPESDEMEVEAVAKSKPKKEQVVAAVKKAPGLTKKTKATKKTKKMKESDDESDGDDDDALSDEDDEEQEEWERSEKKKLAKRPMDGKRPLVEPIVNSPAAAKATKTGKRPDLATSRAMSPRTPAAKPAQKKALAKKKTLQLPDDMHELNVDMKESMIVRKYKMQCLKMNGLSEIGLKAALAARLHLYMLDVARQSDEENADPNCMED</sequence>
<gene>
    <name evidence="2" type="ORF">ACA1_143590</name>
</gene>
<feature type="compositionally biased region" description="Basic and acidic residues" evidence="1">
    <location>
        <begin position="295"/>
        <end position="314"/>
    </location>
</feature>
<dbReference type="GeneID" id="14924978"/>
<dbReference type="AlphaFoldDB" id="L8HEM4"/>
<feature type="compositionally biased region" description="Acidic residues" evidence="1">
    <location>
        <begin position="218"/>
        <end position="233"/>
    </location>
</feature>
<dbReference type="VEuPathDB" id="AmoebaDB:ACA1_143590"/>
<feature type="compositionally biased region" description="Acidic residues" evidence="1">
    <location>
        <begin position="272"/>
        <end position="294"/>
    </location>
</feature>
<keyword evidence="3" id="KW-1185">Reference proteome</keyword>
<proteinExistence type="predicted"/>
<evidence type="ECO:0000313" key="2">
    <source>
        <dbReference type="EMBL" id="ELR23979.1"/>
    </source>
</evidence>
<feature type="region of interest" description="Disordered" evidence="1">
    <location>
        <begin position="218"/>
        <end position="362"/>
    </location>
</feature>
<reference evidence="2 3" key="1">
    <citation type="journal article" date="2013" name="Genome Biol.">
        <title>Genome of Acanthamoeba castellanii highlights extensive lateral gene transfer and early evolution of tyrosine kinase signaling.</title>
        <authorList>
            <person name="Clarke M."/>
            <person name="Lohan A.J."/>
            <person name="Liu B."/>
            <person name="Lagkouvardos I."/>
            <person name="Roy S."/>
            <person name="Zafar N."/>
            <person name="Bertelli C."/>
            <person name="Schilde C."/>
            <person name="Kianianmomeni A."/>
            <person name="Burglin T.R."/>
            <person name="Frech C."/>
            <person name="Turcotte B."/>
            <person name="Kopec K.O."/>
            <person name="Synnott J.M."/>
            <person name="Choo C."/>
            <person name="Paponov I."/>
            <person name="Finkler A."/>
            <person name="Soon Heng Tan C."/>
            <person name="Hutchins A.P."/>
            <person name="Weinmeier T."/>
            <person name="Rattei T."/>
            <person name="Chu J.S."/>
            <person name="Gimenez G."/>
            <person name="Irimia M."/>
            <person name="Rigden D.J."/>
            <person name="Fitzpatrick D.A."/>
            <person name="Lorenzo-Morales J."/>
            <person name="Bateman A."/>
            <person name="Chiu C.H."/>
            <person name="Tang P."/>
            <person name="Hegemann P."/>
            <person name="Fromm H."/>
            <person name="Raoult D."/>
            <person name="Greub G."/>
            <person name="Miranda-Saavedra D."/>
            <person name="Chen N."/>
            <person name="Nash P."/>
            <person name="Ginger M.L."/>
            <person name="Horn M."/>
            <person name="Schaap P."/>
            <person name="Caler L."/>
            <person name="Loftus B."/>
        </authorList>
    </citation>
    <scope>NUCLEOTIDE SEQUENCE [LARGE SCALE GENOMIC DNA]</scope>
    <source>
        <strain evidence="2 3">Neff</strain>
    </source>
</reference>
<feature type="compositionally biased region" description="Basic residues" evidence="1">
    <location>
        <begin position="258"/>
        <end position="268"/>
    </location>
</feature>
<dbReference type="Proteomes" id="UP000011083">
    <property type="component" value="Unassembled WGS sequence"/>
</dbReference>
<accession>L8HEM4</accession>
<dbReference type="EMBL" id="KB007840">
    <property type="protein sequence ID" value="ELR23979.1"/>
    <property type="molecule type" value="Genomic_DNA"/>
</dbReference>
<evidence type="ECO:0008006" key="4">
    <source>
        <dbReference type="Google" id="ProtNLM"/>
    </source>
</evidence>
<name>L8HEM4_ACACF</name>
<evidence type="ECO:0000313" key="3">
    <source>
        <dbReference type="Proteomes" id="UP000011083"/>
    </source>
</evidence>
<organism evidence="2 3">
    <name type="scientific">Acanthamoeba castellanii (strain ATCC 30010 / Neff)</name>
    <dbReference type="NCBI Taxonomy" id="1257118"/>
    <lineage>
        <taxon>Eukaryota</taxon>
        <taxon>Amoebozoa</taxon>
        <taxon>Discosea</taxon>
        <taxon>Longamoebia</taxon>
        <taxon>Centramoebida</taxon>
        <taxon>Acanthamoebidae</taxon>
        <taxon>Acanthamoeba</taxon>
    </lineage>
</organism>
<dbReference type="RefSeq" id="XP_004353507.1">
    <property type="nucleotide sequence ID" value="XM_004353455.1"/>
</dbReference>